<keyword evidence="3" id="KW-1185">Reference proteome</keyword>
<dbReference type="Proteomes" id="UP000187172">
    <property type="component" value="Unassembled WGS sequence"/>
</dbReference>
<proteinExistence type="predicted"/>
<dbReference type="AlphaFoldDB" id="A0A1R1F2Y4"/>
<evidence type="ECO:0000313" key="3">
    <source>
        <dbReference type="Proteomes" id="UP000187172"/>
    </source>
</evidence>
<organism evidence="2 3">
    <name type="scientific">Paenibacillus rhizosphaerae</name>
    <dbReference type="NCBI Taxonomy" id="297318"/>
    <lineage>
        <taxon>Bacteria</taxon>
        <taxon>Bacillati</taxon>
        <taxon>Bacillota</taxon>
        <taxon>Bacilli</taxon>
        <taxon>Bacillales</taxon>
        <taxon>Paenibacillaceae</taxon>
        <taxon>Paenibacillus</taxon>
    </lineage>
</organism>
<accession>A0A1R1F2Y4</accession>
<feature type="domain" description="DinB-like" evidence="1">
    <location>
        <begin position="17"/>
        <end position="138"/>
    </location>
</feature>
<sequence length="156" mass="17722">MNPCCQSALHHINVAIRSILEIMDGLDECDLPKRPTPGKFSVGELLEHLAMLPLADLIISDGASQEEMAAFYSRTSYSTSERIRQAFQDNYESLVQKYGSLTEAQLQEEVSSYWGASYTRFGWLLEILAHLYHHRGQLHSMLVHDLGHDPRVSLFE</sequence>
<dbReference type="InterPro" id="IPR024775">
    <property type="entry name" value="DinB-like"/>
</dbReference>
<dbReference type="RefSeq" id="WP_076167803.1">
    <property type="nucleotide sequence ID" value="NZ_MRTP01000001.1"/>
</dbReference>
<evidence type="ECO:0000313" key="2">
    <source>
        <dbReference type="EMBL" id="OMF58326.1"/>
    </source>
</evidence>
<name>A0A1R1F2Y4_9BACL</name>
<dbReference type="Pfam" id="PF12867">
    <property type="entry name" value="DinB_2"/>
    <property type="match status" value="1"/>
</dbReference>
<dbReference type="InterPro" id="IPR034660">
    <property type="entry name" value="DinB/YfiT-like"/>
</dbReference>
<dbReference type="Gene3D" id="1.20.120.450">
    <property type="entry name" value="dinb family like domain"/>
    <property type="match status" value="1"/>
</dbReference>
<gene>
    <name evidence="2" type="ORF">BK138_07265</name>
</gene>
<evidence type="ECO:0000259" key="1">
    <source>
        <dbReference type="Pfam" id="PF12867"/>
    </source>
</evidence>
<reference evidence="2 3" key="1">
    <citation type="submission" date="2016-11" db="EMBL/GenBank/DDBJ databases">
        <title>Paenibacillus species isolates.</title>
        <authorList>
            <person name="Beno S.M."/>
        </authorList>
    </citation>
    <scope>NUCLEOTIDE SEQUENCE [LARGE SCALE GENOMIC DNA]</scope>
    <source>
        <strain evidence="2 3">FSL R5-0378</strain>
    </source>
</reference>
<dbReference type="STRING" id="297318.BK138_07265"/>
<dbReference type="EMBL" id="MRTP01000001">
    <property type="protein sequence ID" value="OMF58326.1"/>
    <property type="molecule type" value="Genomic_DNA"/>
</dbReference>
<comment type="caution">
    <text evidence="2">The sequence shown here is derived from an EMBL/GenBank/DDBJ whole genome shotgun (WGS) entry which is preliminary data.</text>
</comment>
<dbReference type="SUPFAM" id="SSF109854">
    <property type="entry name" value="DinB/YfiT-like putative metalloenzymes"/>
    <property type="match status" value="1"/>
</dbReference>
<protein>
    <submittedName>
        <fullName evidence="2">Damage-inducible protein DinB</fullName>
    </submittedName>
</protein>